<feature type="binding site" description="axial binding residue" evidence="14">
    <location>
        <position position="89"/>
    </location>
    <ligand>
        <name>heme</name>
        <dbReference type="ChEBI" id="CHEBI:30413"/>
    </ligand>
    <ligandPart>
        <name>Fe</name>
        <dbReference type="ChEBI" id="CHEBI:18248"/>
    </ligandPart>
</feature>
<dbReference type="PIRSF" id="PIRSF004638">
    <property type="entry name" value="UCP004638"/>
    <property type="match status" value="1"/>
</dbReference>
<accession>A0A286GCV0</accession>
<dbReference type="InterPro" id="IPR005265">
    <property type="entry name" value="HemJ-like"/>
</dbReference>
<feature type="binding site" description="axial binding residue" evidence="14">
    <location>
        <position position="10"/>
    </location>
    <ligand>
        <name>heme</name>
        <dbReference type="ChEBI" id="CHEBI:30413"/>
    </ligand>
    <ligandPart>
        <name>Fe</name>
        <dbReference type="ChEBI" id="CHEBI:18248"/>
    </ligandPart>
</feature>
<dbReference type="AlphaFoldDB" id="A0A286GCV0"/>
<dbReference type="Proteomes" id="UP000219452">
    <property type="component" value="Unassembled WGS sequence"/>
</dbReference>
<gene>
    <name evidence="16" type="ORF">SAMN06269250_4459</name>
</gene>
<dbReference type="PANTHER" id="PTHR40255">
    <property type="entry name" value="UPF0093 MEMBRANE PROTEIN SLR1790"/>
    <property type="match status" value="1"/>
</dbReference>
<evidence type="ECO:0000256" key="10">
    <source>
        <dbReference type="ARBA" id="ARBA00023002"/>
    </source>
</evidence>
<feature type="transmembrane region" description="Helical" evidence="14">
    <location>
        <begin position="148"/>
        <end position="169"/>
    </location>
</feature>
<evidence type="ECO:0000313" key="16">
    <source>
        <dbReference type="EMBL" id="SOD93331.1"/>
    </source>
</evidence>
<keyword evidence="9 14" id="KW-1133">Transmembrane helix</keyword>
<feature type="transmembrane region" description="Helical" evidence="14">
    <location>
        <begin position="85"/>
        <end position="103"/>
    </location>
</feature>
<keyword evidence="11 14" id="KW-0408">Iron</keyword>
<keyword evidence="12 14" id="KW-0472">Membrane</keyword>
<evidence type="ECO:0000256" key="2">
    <source>
        <dbReference type="ARBA" id="ARBA00005073"/>
    </source>
</evidence>
<reference evidence="17" key="1">
    <citation type="submission" date="2017-09" db="EMBL/GenBank/DDBJ databases">
        <authorList>
            <person name="Varghese N."/>
            <person name="Submissions S."/>
        </authorList>
    </citation>
    <scope>NUCLEOTIDE SEQUENCE [LARGE SCALE GENOMIC DNA]</scope>
    <source>
        <strain evidence="17">DSM 29961</strain>
    </source>
</reference>
<feature type="transmembrane region" description="Helical" evidence="14">
    <location>
        <begin position="56"/>
        <end position="79"/>
    </location>
</feature>
<comment type="catalytic activity">
    <reaction evidence="13 14 15">
        <text>protoporphyrinogen IX + 3 A = protoporphyrin IX + 3 AH2</text>
        <dbReference type="Rhea" id="RHEA:62000"/>
        <dbReference type="ChEBI" id="CHEBI:13193"/>
        <dbReference type="ChEBI" id="CHEBI:17499"/>
        <dbReference type="ChEBI" id="CHEBI:57306"/>
        <dbReference type="ChEBI" id="CHEBI:57307"/>
    </reaction>
</comment>
<name>A0A286GCV0_9BACT</name>
<keyword evidence="8 14" id="KW-0479">Metal-binding</keyword>
<comment type="pathway">
    <text evidence="2 14 15">Porphyrin-containing compound metabolism; protoporphyrin-IX biosynthesis; protoporphyrin-IX from protoporphyrinogen-IX: step 1/1.</text>
</comment>
<organism evidence="16 17">
    <name type="scientific">Spirosoma fluviale</name>
    <dbReference type="NCBI Taxonomy" id="1597977"/>
    <lineage>
        <taxon>Bacteria</taxon>
        <taxon>Pseudomonadati</taxon>
        <taxon>Bacteroidota</taxon>
        <taxon>Cytophagia</taxon>
        <taxon>Cytophagales</taxon>
        <taxon>Cytophagaceae</taxon>
        <taxon>Spirosoma</taxon>
    </lineage>
</organism>
<evidence type="ECO:0000256" key="14">
    <source>
        <dbReference type="HAMAP-Rule" id="MF_02239"/>
    </source>
</evidence>
<dbReference type="GO" id="GO:0070818">
    <property type="term" value="F:protoporphyrinogen oxidase activity"/>
    <property type="evidence" value="ECO:0007669"/>
    <property type="project" value="UniProtKB-UniRule"/>
</dbReference>
<evidence type="ECO:0000256" key="4">
    <source>
        <dbReference type="ARBA" id="ARBA00017504"/>
    </source>
</evidence>
<evidence type="ECO:0000256" key="6">
    <source>
        <dbReference type="ARBA" id="ARBA00022617"/>
    </source>
</evidence>
<dbReference type="Pfam" id="PF03653">
    <property type="entry name" value="UPF0093"/>
    <property type="match status" value="1"/>
</dbReference>
<comment type="similarity">
    <text evidence="3 14 15">Belongs to the HemJ family.</text>
</comment>
<evidence type="ECO:0000256" key="3">
    <source>
        <dbReference type="ARBA" id="ARBA00006501"/>
    </source>
</evidence>
<evidence type="ECO:0000313" key="17">
    <source>
        <dbReference type="Proteomes" id="UP000219452"/>
    </source>
</evidence>
<dbReference type="GO" id="GO:0005886">
    <property type="term" value="C:plasma membrane"/>
    <property type="evidence" value="ECO:0007669"/>
    <property type="project" value="UniProtKB-SubCell"/>
</dbReference>
<evidence type="ECO:0000256" key="12">
    <source>
        <dbReference type="ARBA" id="ARBA00023136"/>
    </source>
</evidence>
<dbReference type="EMBL" id="OCNH01000003">
    <property type="protein sequence ID" value="SOD93331.1"/>
    <property type="molecule type" value="Genomic_DNA"/>
</dbReference>
<evidence type="ECO:0000256" key="9">
    <source>
        <dbReference type="ARBA" id="ARBA00022989"/>
    </source>
</evidence>
<sequence>MTFFYLKALHIIFVVTWFAGLFYIPRLFIYFTEAADQPEPARQILQTQFALMQRRLWYGITWPSALITLVLGLSTWYQYGATPPWLVVKLAFVGSLYAYHLACHILFRQQQRGQLQYTSTQLRIWNEVATLLLFSIVFLVVLKDVLSLAWGMLGLLLFMGLLLAGIWLYKRIRER</sequence>
<dbReference type="PANTHER" id="PTHR40255:SF1">
    <property type="entry name" value="PROTOPORPHYRINOGEN IX OXIDASE"/>
    <property type="match status" value="1"/>
</dbReference>
<dbReference type="GO" id="GO:0046872">
    <property type="term" value="F:metal ion binding"/>
    <property type="evidence" value="ECO:0007669"/>
    <property type="project" value="UniProtKB-UniRule"/>
</dbReference>
<evidence type="ECO:0000256" key="7">
    <source>
        <dbReference type="ARBA" id="ARBA00022692"/>
    </source>
</evidence>
<feature type="transmembrane region" description="Helical" evidence="14">
    <location>
        <begin position="6"/>
        <end position="24"/>
    </location>
</feature>
<comment type="subunit">
    <text evidence="14">Homodimer.</text>
</comment>
<evidence type="ECO:0000256" key="13">
    <source>
        <dbReference type="ARBA" id="ARBA00048390"/>
    </source>
</evidence>
<dbReference type="RefSeq" id="WP_097128426.1">
    <property type="nucleotide sequence ID" value="NZ_OCNH01000003.1"/>
</dbReference>
<keyword evidence="7 14" id="KW-0812">Transmembrane</keyword>
<dbReference type="HAMAP" id="MF_02239">
    <property type="entry name" value="HemJ"/>
    <property type="match status" value="1"/>
</dbReference>
<evidence type="ECO:0000256" key="5">
    <source>
        <dbReference type="ARBA" id="ARBA00022475"/>
    </source>
</evidence>
<proteinExistence type="inferred from homology"/>
<feature type="transmembrane region" description="Helical" evidence="14">
    <location>
        <begin position="124"/>
        <end position="142"/>
    </location>
</feature>
<keyword evidence="17" id="KW-1185">Reference proteome</keyword>
<comment type="function">
    <text evidence="14 15">Catalyzes the oxidation of protoporphyrinogen IX to protoporphyrin IX.</text>
</comment>
<keyword evidence="10 14" id="KW-0560">Oxidoreductase</keyword>
<keyword evidence="6 14" id="KW-0349">Heme</keyword>
<evidence type="ECO:0000256" key="11">
    <source>
        <dbReference type="ARBA" id="ARBA00023004"/>
    </source>
</evidence>
<comment type="cofactor">
    <cofactor evidence="14 15">
        <name>heme b</name>
        <dbReference type="ChEBI" id="CHEBI:60344"/>
    </cofactor>
    <text evidence="14 15">Binds 1 heme b (iron(II)-protoporphyrin IX) group per subunit.</text>
</comment>
<protein>
    <recommendedName>
        <fullName evidence="4 14">Protoporphyrinogen IX oxidase</fullName>
        <shortName evidence="14">PPO</shortName>
        <ecNumber evidence="14 15">1.3.99.-</ecNumber>
    </recommendedName>
</protein>
<dbReference type="GO" id="GO:0006782">
    <property type="term" value="P:protoporphyrinogen IX biosynthetic process"/>
    <property type="evidence" value="ECO:0007669"/>
    <property type="project" value="UniProtKB-UniRule"/>
</dbReference>
<evidence type="ECO:0000256" key="8">
    <source>
        <dbReference type="ARBA" id="ARBA00022723"/>
    </source>
</evidence>
<keyword evidence="5 14" id="KW-1003">Cell membrane</keyword>
<evidence type="ECO:0000256" key="15">
    <source>
        <dbReference type="PIRNR" id="PIRNR004638"/>
    </source>
</evidence>
<comment type="subcellular location">
    <subcellularLocation>
        <location evidence="1 14">Cell membrane</location>
        <topology evidence="1 14">Multi-pass membrane protein</topology>
    </subcellularLocation>
</comment>
<dbReference type="OrthoDB" id="9800824at2"/>
<dbReference type="EC" id="1.3.99.-" evidence="14 15"/>
<dbReference type="UniPathway" id="UPA00251">
    <property type="reaction ID" value="UER00324"/>
</dbReference>
<evidence type="ECO:0000256" key="1">
    <source>
        <dbReference type="ARBA" id="ARBA00004651"/>
    </source>
</evidence>